<evidence type="ECO:0000256" key="5">
    <source>
        <dbReference type="SAM" id="Phobius"/>
    </source>
</evidence>
<proteinExistence type="predicted"/>
<feature type="transmembrane region" description="Helical" evidence="5">
    <location>
        <begin position="78"/>
        <end position="103"/>
    </location>
</feature>
<dbReference type="SUPFAM" id="SSF81321">
    <property type="entry name" value="Family A G protein-coupled receptor-like"/>
    <property type="match status" value="1"/>
</dbReference>
<keyword evidence="4 5" id="KW-0472">Membrane</keyword>
<dbReference type="InterPro" id="IPR017452">
    <property type="entry name" value="GPCR_Rhodpsn_7TM"/>
</dbReference>
<dbReference type="PANTHER" id="PTHR46641:SF18">
    <property type="entry name" value="G-PROTEIN COUPLED RECEPTORS FAMILY 1 PROFILE DOMAIN-CONTAINING PROTEIN"/>
    <property type="match status" value="1"/>
</dbReference>
<keyword evidence="7" id="KW-1185">Reference proteome</keyword>
<organism evidence="7 8">
    <name type="scientific">Aplysia californica</name>
    <name type="common">California sea hare</name>
    <dbReference type="NCBI Taxonomy" id="6500"/>
    <lineage>
        <taxon>Eukaryota</taxon>
        <taxon>Metazoa</taxon>
        <taxon>Spiralia</taxon>
        <taxon>Lophotrochozoa</taxon>
        <taxon>Mollusca</taxon>
        <taxon>Gastropoda</taxon>
        <taxon>Heterobranchia</taxon>
        <taxon>Euthyneura</taxon>
        <taxon>Tectipleura</taxon>
        <taxon>Aplysiida</taxon>
        <taxon>Aplysioidea</taxon>
        <taxon>Aplysiidae</taxon>
        <taxon>Aplysia</taxon>
    </lineage>
</organism>
<feature type="transmembrane region" description="Helical" evidence="5">
    <location>
        <begin position="163"/>
        <end position="191"/>
    </location>
</feature>
<feature type="domain" description="G-protein coupled receptors family 1 profile" evidence="6">
    <location>
        <begin position="10"/>
        <end position="288"/>
    </location>
</feature>
<reference evidence="8" key="1">
    <citation type="submission" date="2025-08" db="UniProtKB">
        <authorList>
            <consortium name="RefSeq"/>
        </authorList>
    </citation>
    <scope>IDENTIFICATION</scope>
</reference>
<name>A0ABM1A232_APLCA</name>
<feature type="transmembrane region" description="Helical" evidence="5">
    <location>
        <begin position="115"/>
        <end position="143"/>
    </location>
</feature>
<evidence type="ECO:0000256" key="3">
    <source>
        <dbReference type="ARBA" id="ARBA00022989"/>
    </source>
</evidence>
<dbReference type="PROSITE" id="PS50262">
    <property type="entry name" value="G_PROTEIN_RECEP_F1_2"/>
    <property type="match status" value="1"/>
</dbReference>
<dbReference type="InterPro" id="IPR052954">
    <property type="entry name" value="GPCR-Ligand_Int"/>
</dbReference>
<evidence type="ECO:0000259" key="6">
    <source>
        <dbReference type="PROSITE" id="PS50262"/>
    </source>
</evidence>
<feature type="transmembrane region" description="Helical" evidence="5">
    <location>
        <begin position="6"/>
        <end position="23"/>
    </location>
</feature>
<dbReference type="GeneID" id="106012079"/>
<dbReference type="RefSeq" id="XP_012939261.1">
    <property type="nucleotide sequence ID" value="XM_013083807.1"/>
</dbReference>
<dbReference type="Proteomes" id="UP000694888">
    <property type="component" value="Unplaced"/>
</dbReference>
<dbReference type="Gene3D" id="1.20.1070.10">
    <property type="entry name" value="Rhodopsin 7-helix transmembrane proteins"/>
    <property type="match status" value="1"/>
</dbReference>
<comment type="subcellular location">
    <subcellularLocation>
        <location evidence="1">Membrane</location>
    </subcellularLocation>
</comment>
<sequence length="327" mass="36638">MLFSVVGMVVNILVMAVFVRQRFGDNVTITLFSIAFWDFVVCLSLHMTTYVPLVRLYAPAAAHSFNSVATLVFRSLDTVGSVVSLCLAAFLGVSRCIFVTCPFRAKSLLTARRTVLLVVSISVLVFCWMISSFSTSTLVSVFSSQFNQSVLVIKTRPNTELETAYYAALIVCPNLSFFIIIISTIAISYALKKSVKFRANMVPNVSASSAKSHDVISTKERKITKMLVVVMAVYMILFLIPHWTMGIAVGLEPKLYPFEAYHNLLHAVTMFIQVFCVINNCCINFFVYLKMSSAFRATFMRMVFKVRPQGRNCVVKQHTLNCQENHG</sequence>
<evidence type="ECO:0000256" key="2">
    <source>
        <dbReference type="ARBA" id="ARBA00022692"/>
    </source>
</evidence>
<feature type="transmembrane region" description="Helical" evidence="5">
    <location>
        <begin position="35"/>
        <end position="58"/>
    </location>
</feature>
<evidence type="ECO:0000313" key="8">
    <source>
        <dbReference type="RefSeq" id="XP_012939261.1"/>
    </source>
</evidence>
<gene>
    <name evidence="8" type="primary">LOC106012079</name>
</gene>
<dbReference type="PANTHER" id="PTHR46641">
    <property type="entry name" value="FMRFAMIDE RECEPTOR-RELATED"/>
    <property type="match status" value="1"/>
</dbReference>
<dbReference type="Pfam" id="PF00001">
    <property type="entry name" value="7tm_1"/>
    <property type="match status" value="1"/>
</dbReference>
<keyword evidence="2 5" id="KW-0812">Transmembrane</keyword>
<feature type="transmembrane region" description="Helical" evidence="5">
    <location>
        <begin position="226"/>
        <end position="244"/>
    </location>
</feature>
<feature type="transmembrane region" description="Helical" evidence="5">
    <location>
        <begin position="264"/>
        <end position="289"/>
    </location>
</feature>
<evidence type="ECO:0000256" key="1">
    <source>
        <dbReference type="ARBA" id="ARBA00004370"/>
    </source>
</evidence>
<protein>
    <submittedName>
        <fullName evidence="8">Uncharacterized protein LOC106012079</fullName>
    </submittedName>
</protein>
<dbReference type="InterPro" id="IPR000276">
    <property type="entry name" value="GPCR_Rhodpsn"/>
</dbReference>
<accession>A0ABM1A232</accession>
<keyword evidence="3 5" id="KW-1133">Transmembrane helix</keyword>
<evidence type="ECO:0000313" key="7">
    <source>
        <dbReference type="Proteomes" id="UP000694888"/>
    </source>
</evidence>
<evidence type="ECO:0000256" key="4">
    <source>
        <dbReference type="ARBA" id="ARBA00023136"/>
    </source>
</evidence>